<proteinExistence type="predicted"/>
<keyword evidence="2" id="KW-0378">Hydrolase</keyword>
<evidence type="ECO:0000313" key="3">
    <source>
        <dbReference type="Proteomes" id="UP000198297"/>
    </source>
</evidence>
<dbReference type="Proteomes" id="UP000198297">
    <property type="component" value="Unassembled WGS sequence"/>
</dbReference>
<dbReference type="RefSeq" id="WP_089308395.1">
    <property type="nucleotide sequence ID" value="NZ_FZNK01000002.1"/>
</dbReference>
<evidence type="ECO:0000313" key="2">
    <source>
        <dbReference type="EMBL" id="SNR49574.1"/>
    </source>
</evidence>
<gene>
    <name evidence="2" type="ORF">SAMN06266787_102648</name>
</gene>
<reference evidence="2 3" key="1">
    <citation type="submission" date="2017-06" db="EMBL/GenBank/DDBJ databases">
        <authorList>
            <person name="Kim H.J."/>
            <person name="Triplett B.A."/>
        </authorList>
    </citation>
    <scope>NUCLEOTIDE SEQUENCE [LARGE SCALE GENOMIC DNA]</scope>
    <source>
        <strain evidence="2 3">DSM 19316</strain>
    </source>
</reference>
<dbReference type="Pfam" id="PF04307">
    <property type="entry name" value="YdjM"/>
    <property type="match status" value="1"/>
</dbReference>
<feature type="transmembrane region" description="Helical" evidence="1">
    <location>
        <begin position="142"/>
        <end position="161"/>
    </location>
</feature>
<organism evidence="2 3">
    <name type="scientific">Halorubrum ezzemoulense</name>
    <name type="common">Halorubrum chaoviator</name>
    <dbReference type="NCBI Taxonomy" id="337243"/>
    <lineage>
        <taxon>Archaea</taxon>
        <taxon>Methanobacteriati</taxon>
        <taxon>Methanobacteriota</taxon>
        <taxon>Stenosarchaea group</taxon>
        <taxon>Halobacteria</taxon>
        <taxon>Halobacteriales</taxon>
        <taxon>Haloferacaceae</taxon>
        <taxon>Halorubrum</taxon>
    </lineage>
</organism>
<dbReference type="GO" id="GO:0016787">
    <property type="term" value="F:hydrolase activity"/>
    <property type="evidence" value="ECO:0007669"/>
    <property type="project" value="UniProtKB-KW"/>
</dbReference>
<protein>
    <submittedName>
        <fullName evidence="2">LexA-binding, inner membrane-associated putative hydrolase</fullName>
    </submittedName>
</protein>
<evidence type="ECO:0000256" key="1">
    <source>
        <dbReference type="SAM" id="Phobius"/>
    </source>
</evidence>
<dbReference type="EMBL" id="FZNK01000002">
    <property type="protein sequence ID" value="SNR49574.1"/>
    <property type="molecule type" value="Genomic_DNA"/>
</dbReference>
<accession>A0A238WTL1</accession>
<keyword evidence="1" id="KW-0812">Transmembrane</keyword>
<keyword evidence="1" id="KW-0472">Membrane</keyword>
<feature type="transmembrane region" description="Helical" evidence="1">
    <location>
        <begin position="62"/>
        <end position="83"/>
    </location>
</feature>
<dbReference type="InterPro" id="IPR007404">
    <property type="entry name" value="YdjM-like"/>
</dbReference>
<feature type="transmembrane region" description="Helical" evidence="1">
    <location>
        <begin position="6"/>
        <end position="22"/>
    </location>
</feature>
<sequence>MGVFPHGHLLIALLPVIAYVAVRDRHLPTRGVVFVTAVGSQFPDLVDKPLAHQLGVLPSGRVFMHSLPFALPIAAGVLAYGHYTERPRVAGAFAAAYLSHLVGDTYRSLLAGQVPPDLLWPFVAARPRPTVPFWAGVNGINVRLWTAFSAVVLVVTLVVVARDVRHQIRSTVRA</sequence>
<dbReference type="AlphaFoldDB" id="A0A238WTL1"/>
<keyword evidence="1" id="KW-1133">Transmembrane helix</keyword>
<name>A0A238WTL1_HALEZ</name>